<accession>A0A0F7SH54</accession>
<keyword evidence="2" id="KW-1133">Transmembrane helix</keyword>
<dbReference type="AlphaFoldDB" id="A0A0F7SH54"/>
<reference evidence="3" key="1">
    <citation type="submission" date="2014-08" db="EMBL/GenBank/DDBJ databases">
        <authorList>
            <person name="Sharma Rahul"/>
            <person name="Thines Marco"/>
        </authorList>
    </citation>
    <scope>NUCLEOTIDE SEQUENCE</scope>
</reference>
<evidence type="ECO:0000256" key="2">
    <source>
        <dbReference type="SAM" id="Phobius"/>
    </source>
</evidence>
<proteinExistence type="predicted"/>
<dbReference type="Gene3D" id="2.60.40.1820">
    <property type="match status" value="1"/>
</dbReference>
<dbReference type="PANTHER" id="PTHR31852">
    <property type="entry name" value="LATE EMBRYOGENESIS ABUNDANT (LEA) HYDROXYPROLINE-RICH GLYCOPROTEIN FAMILY"/>
    <property type="match status" value="1"/>
</dbReference>
<organism evidence="3">
    <name type="scientific">Phaffia rhodozyma</name>
    <name type="common">Yeast</name>
    <name type="synonym">Xanthophyllomyces dendrorhous</name>
    <dbReference type="NCBI Taxonomy" id="264483"/>
    <lineage>
        <taxon>Eukaryota</taxon>
        <taxon>Fungi</taxon>
        <taxon>Dikarya</taxon>
        <taxon>Basidiomycota</taxon>
        <taxon>Agaricomycotina</taxon>
        <taxon>Tremellomycetes</taxon>
        <taxon>Cystofilobasidiales</taxon>
        <taxon>Mrakiaceae</taxon>
        <taxon>Phaffia</taxon>
    </lineage>
</organism>
<sequence length="267" mass="29152">MAYRDPYSGQVSQGAYETQERPYENYATGGSGYARQSAYSYAVYGEEKPPAPPRSTGLLGEWRKQDRGKILMRGGGLRFFGRCLACTLMFGIILLLSIVFSLAMFIKPPDIIVQSVKVGTPAYNGTALTVEFNVNLEVLNPNYFSASIKNVEALAYWPDVTNSVGEGSIKSVKFKSNTKTTFTVPFELIYESSTDTSKTIITDIINDCGFLSSSTKKDLTLDYTLDMSISVLSISVSPTIKNSVSFECPFTLAEIESLGLDVAGLTS</sequence>
<name>A0A0F7SH54_PHARH</name>
<dbReference type="InterPro" id="IPR055301">
    <property type="entry name" value="Lea14-like_2"/>
</dbReference>
<evidence type="ECO:0000256" key="1">
    <source>
        <dbReference type="SAM" id="MobiDB-lite"/>
    </source>
</evidence>
<feature type="transmembrane region" description="Helical" evidence="2">
    <location>
        <begin position="79"/>
        <end position="106"/>
    </location>
</feature>
<protein>
    <submittedName>
        <fullName evidence="3">Immunoglobulin-like fold</fullName>
    </submittedName>
</protein>
<keyword evidence="2" id="KW-0472">Membrane</keyword>
<evidence type="ECO:0000313" key="3">
    <source>
        <dbReference type="EMBL" id="CDZ97078.1"/>
    </source>
</evidence>
<dbReference type="SUPFAM" id="SSF117070">
    <property type="entry name" value="LEA14-like"/>
    <property type="match status" value="1"/>
</dbReference>
<feature type="region of interest" description="Disordered" evidence="1">
    <location>
        <begin position="1"/>
        <end position="21"/>
    </location>
</feature>
<dbReference type="EMBL" id="LN483167">
    <property type="protein sequence ID" value="CDZ97078.1"/>
    <property type="molecule type" value="Genomic_DNA"/>
</dbReference>
<keyword evidence="2" id="KW-0812">Transmembrane</keyword>